<dbReference type="AlphaFoldDB" id="A0A5C7GDJ4"/>
<gene>
    <name evidence="2" type="ORF">FUA22_17550</name>
</gene>
<dbReference type="PANTHER" id="PTHR34512:SF30">
    <property type="entry name" value="OUTER MEMBRANE PROTEIN ASSEMBLY FACTOR BAMB"/>
    <property type="match status" value="1"/>
</dbReference>
<name>A0A5C7GDJ4_9FLAO</name>
<dbReference type="SUPFAM" id="SSF50998">
    <property type="entry name" value="Quinoprotein alcohol dehydrogenase-like"/>
    <property type="match status" value="1"/>
</dbReference>
<evidence type="ECO:0000313" key="2">
    <source>
        <dbReference type="EMBL" id="TXG34714.1"/>
    </source>
</evidence>
<keyword evidence="1" id="KW-0732">Signal</keyword>
<protein>
    <submittedName>
        <fullName evidence="2">PQQ-like beta-propeller repeat protein</fullName>
    </submittedName>
</protein>
<organism evidence="2 3">
    <name type="scientific">Seonamhaeicola maritimus</name>
    <dbReference type="NCBI Taxonomy" id="2591822"/>
    <lineage>
        <taxon>Bacteria</taxon>
        <taxon>Pseudomonadati</taxon>
        <taxon>Bacteroidota</taxon>
        <taxon>Flavobacteriia</taxon>
        <taxon>Flavobacteriales</taxon>
        <taxon>Flavobacteriaceae</taxon>
    </lineage>
</organism>
<dbReference type="PANTHER" id="PTHR34512">
    <property type="entry name" value="CELL SURFACE PROTEIN"/>
    <property type="match status" value="1"/>
</dbReference>
<dbReference type="InterPro" id="IPR011047">
    <property type="entry name" value="Quinoprotein_ADH-like_sf"/>
</dbReference>
<dbReference type="EMBL" id="VRKQ01000021">
    <property type="protein sequence ID" value="TXG34714.1"/>
    <property type="molecule type" value="Genomic_DNA"/>
</dbReference>
<feature type="chain" id="PRO_5023102157" evidence="1">
    <location>
        <begin position="20"/>
        <end position="616"/>
    </location>
</feature>
<reference evidence="2 3" key="1">
    <citation type="submission" date="2019-08" db="EMBL/GenBank/DDBJ databases">
        <title>Seonamhaeicola sediminis sp. nov., isolated from marine sediment.</title>
        <authorList>
            <person name="Cao W.R."/>
        </authorList>
    </citation>
    <scope>NUCLEOTIDE SEQUENCE [LARGE SCALE GENOMIC DNA]</scope>
    <source>
        <strain evidence="2 3">1505</strain>
    </source>
</reference>
<proteinExistence type="predicted"/>
<sequence>MRNLKQMVMLVMVMLLAHAGWTQKTTADYQYAFDGQVKWMILHESGTLLASTGEALAGIRPNSTEVSFKMERLKRVKEEHLEFVPNTPYVIIKPRGMFMHTVVIDVVKGKIVFDSKAEDWQNGVTSRYFLYPEMMFVVNGAHKEGTGKYTSGVGMYDLKTGKMVKIYERKPTNPMTGEPDILGGNIIIPGLKNVECYDINSGAIKWTAEIKNATNIVTNEASKEVYAFRSKDDNTVVYKVNSDSGSVLWPEGNKIKGVISRIEFTEHGLAIVTNILSGGSKLASKLKGSGTSKVYLLDLNSGADLWDKSPKTKGIINHFYVEDDGIIFGLSDGGINKIAFDGKPRWKKPLKTGPGIQIMATVPKGLLYISETDTDIIDMSTGESVFGKAIKYKRSAAVASTYDSTRDRFLITCKDGLYEVDGNNGEYNLIANDISFEGKEDPTGIEVRKGGILLTSDQNLEMLDFGGGANWDVYHRAPGKSAFGAILMGALTAASMTMGAAHSARAGYMKGAGVPAYHSAVQREEDAADAYAAIADASFQEMMKRFKATKATANSSFILTKVDGGVALVKVDKDSGSTMSEVVIEDKNPMYEVDDIAGFLYFKDKGNNISAYDLNK</sequence>
<evidence type="ECO:0000313" key="3">
    <source>
        <dbReference type="Proteomes" id="UP000321080"/>
    </source>
</evidence>
<feature type="signal peptide" evidence="1">
    <location>
        <begin position="1"/>
        <end position="19"/>
    </location>
</feature>
<keyword evidence="3" id="KW-1185">Reference proteome</keyword>
<dbReference type="RefSeq" id="WP_147769906.1">
    <property type="nucleotide sequence ID" value="NZ_VRKQ01000021.1"/>
</dbReference>
<comment type="caution">
    <text evidence="2">The sequence shown here is derived from an EMBL/GenBank/DDBJ whole genome shotgun (WGS) entry which is preliminary data.</text>
</comment>
<dbReference type="Gene3D" id="2.130.10.10">
    <property type="entry name" value="YVTN repeat-like/Quinoprotein amine dehydrogenase"/>
    <property type="match status" value="2"/>
</dbReference>
<dbReference type="Proteomes" id="UP000321080">
    <property type="component" value="Unassembled WGS sequence"/>
</dbReference>
<dbReference type="InterPro" id="IPR015943">
    <property type="entry name" value="WD40/YVTN_repeat-like_dom_sf"/>
</dbReference>
<evidence type="ECO:0000256" key="1">
    <source>
        <dbReference type="SAM" id="SignalP"/>
    </source>
</evidence>
<accession>A0A5C7GDJ4</accession>
<dbReference type="OrthoDB" id="725093at2"/>